<feature type="non-terminal residue" evidence="1">
    <location>
        <position position="1"/>
    </location>
</feature>
<proteinExistence type="predicted"/>
<name>X0USV6_9ZZZZ</name>
<sequence length="33" mass="3822">CKGELKIAKLCRVCKGNELKIRRLRKVKVEDHG</sequence>
<organism evidence="1">
    <name type="scientific">marine sediment metagenome</name>
    <dbReference type="NCBI Taxonomy" id="412755"/>
    <lineage>
        <taxon>unclassified sequences</taxon>
        <taxon>metagenomes</taxon>
        <taxon>ecological metagenomes</taxon>
    </lineage>
</organism>
<protein>
    <submittedName>
        <fullName evidence="1">Uncharacterized protein</fullName>
    </submittedName>
</protein>
<accession>X0USV6</accession>
<dbReference type="EMBL" id="BARS01018172">
    <property type="protein sequence ID" value="GAF91520.1"/>
    <property type="molecule type" value="Genomic_DNA"/>
</dbReference>
<comment type="caution">
    <text evidence="1">The sequence shown here is derived from an EMBL/GenBank/DDBJ whole genome shotgun (WGS) entry which is preliminary data.</text>
</comment>
<gene>
    <name evidence="1" type="ORF">S01H1_29610</name>
</gene>
<dbReference type="AlphaFoldDB" id="X0USV6"/>
<reference evidence="1" key="1">
    <citation type="journal article" date="2014" name="Front. Microbiol.">
        <title>High frequency of phylogenetically diverse reductive dehalogenase-homologous genes in deep subseafloor sedimentary metagenomes.</title>
        <authorList>
            <person name="Kawai M."/>
            <person name="Futagami T."/>
            <person name="Toyoda A."/>
            <person name="Takaki Y."/>
            <person name="Nishi S."/>
            <person name="Hori S."/>
            <person name="Arai W."/>
            <person name="Tsubouchi T."/>
            <person name="Morono Y."/>
            <person name="Uchiyama I."/>
            <person name="Ito T."/>
            <person name="Fujiyama A."/>
            <person name="Inagaki F."/>
            <person name="Takami H."/>
        </authorList>
    </citation>
    <scope>NUCLEOTIDE SEQUENCE</scope>
    <source>
        <strain evidence="1">Expedition CK06-06</strain>
    </source>
</reference>
<evidence type="ECO:0000313" key="1">
    <source>
        <dbReference type="EMBL" id="GAF91520.1"/>
    </source>
</evidence>